<evidence type="ECO:0000256" key="2">
    <source>
        <dbReference type="ARBA" id="ARBA00022475"/>
    </source>
</evidence>
<feature type="transmembrane region" description="Helical" evidence="6">
    <location>
        <begin position="218"/>
        <end position="238"/>
    </location>
</feature>
<gene>
    <name evidence="8" type="ORF">UL81_08725</name>
</gene>
<keyword evidence="5 6" id="KW-0472">Membrane</keyword>
<dbReference type="GO" id="GO:0005886">
    <property type="term" value="C:plasma membrane"/>
    <property type="evidence" value="ECO:0007669"/>
    <property type="project" value="UniProtKB-SubCell"/>
</dbReference>
<dbReference type="InterPro" id="IPR052159">
    <property type="entry name" value="Competence_DNA_uptake"/>
</dbReference>
<name>A0A0F6QXQ5_9CORY</name>
<dbReference type="EMBL" id="CP011311">
    <property type="protein sequence ID" value="AKE39695.1"/>
    <property type="molecule type" value="Genomic_DNA"/>
</dbReference>
<keyword evidence="2" id="KW-1003">Cell membrane</keyword>
<feature type="transmembrane region" description="Helical" evidence="6">
    <location>
        <begin position="337"/>
        <end position="361"/>
    </location>
</feature>
<dbReference type="KEGG" id="ccj:UL81_08725"/>
<feature type="transmembrane region" description="Helical" evidence="6">
    <location>
        <begin position="284"/>
        <end position="300"/>
    </location>
</feature>
<dbReference type="NCBIfam" id="TIGR00360">
    <property type="entry name" value="ComEC_N-term"/>
    <property type="match status" value="1"/>
</dbReference>
<feature type="transmembrane region" description="Helical" evidence="6">
    <location>
        <begin position="244"/>
        <end position="277"/>
    </location>
</feature>
<evidence type="ECO:0000256" key="5">
    <source>
        <dbReference type="ARBA" id="ARBA00023136"/>
    </source>
</evidence>
<feature type="transmembrane region" description="Helical" evidence="6">
    <location>
        <begin position="12"/>
        <end position="42"/>
    </location>
</feature>
<feature type="transmembrane region" description="Helical" evidence="6">
    <location>
        <begin position="48"/>
        <end position="64"/>
    </location>
</feature>
<dbReference type="HOGENOM" id="CLU_010363_8_3_11"/>
<dbReference type="PATRIC" id="fig|161896.4.peg.1709"/>
<comment type="subcellular location">
    <subcellularLocation>
        <location evidence="1">Cell membrane</location>
        <topology evidence="1">Multi-pass membrane protein</topology>
    </subcellularLocation>
</comment>
<dbReference type="PANTHER" id="PTHR30619">
    <property type="entry name" value="DNA INTERNALIZATION/COMPETENCE PROTEIN COMEC/REC2"/>
    <property type="match status" value="1"/>
</dbReference>
<sequence>MSELRLAPAAVAVWLATMFALLGRWMLVAVVLVGAGLALWWFRLQGQALLTVVLGGISVLVALVRQKRAGEYSCPSRLSGTAVTDAKEIETDFGSSWLVPVDVSGYPAPLPVFVDEEPAVVAGQSLTARITCSEATRPGVGSVTAQARVVEPGEVEGFAAWAAQVADTFRQLVQETVGPASQGLMPGMVLGDVSLQDGEEQQLYIHTGLSHLSAVSGANVAVVCSCAAVVAAGCAAGPKVKVAASLGALAVFVGLVGTEPSVLRAAVAGIVGLLAVLNSSRMQPLHALCIGVIVLIIWDSDLALSFAFALSSAATAGIVVLSPLLNKLLVVTGWPAIVTCALAVAIAADLVTMPIVALMAGEVSVVSVLANTLVAPVTAPVTVLGLIAVLLAQLGPLSVLAAGLLKVIEPCTWWINTVAHGTVRLPVAVIDANPLYVLLAYGWIVAGLLYERPWLTLGATMLGVVGIGMWGA</sequence>
<keyword evidence="4 6" id="KW-1133">Transmembrane helix</keyword>
<dbReference type="OrthoDB" id="7177610at2"/>
<organism evidence="8 9">
    <name type="scientific">Corynebacterium camporealensis</name>
    <dbReference type="NCBI Taxonomy" id="161896"/>
    <lineage>
        <taxon>Bacteria</taxon>
        <taxon>Bacillati</taxon>
        <taxon>Actinomycetota</taxon>
        <taxon>Actinomycetes</taxon>
        <taxon>Mycobacteriales</taxon>
        <taxon>Corynebacteriaceae</taxon>
        <taxon>Corynebacterium</taxon>
    </lineage>
</organism>
<reference evidence="8 9" key="1">
    <citation type="journal article" date="2015" name="Genome Announc.">
        <title>Complete Genome Sequence of Corynebacterium camporealensis DSM 44610, Isolated from the Milk of a Manchega Sheep with Subclinical Mastitis.</title>
        <authorList>
            <person name="Ruckert C."/>
            <person name="Albersmeier A."/>
            <person name="Winkler A."/>
            <person name="Tauch A."/>
        </authorList>
    </citation>
    <scope>NUCLEOTIDE SEQUENCE [LARGE SCALE GENOMIC DNA]</scope>
    <source>
        <strain evidence="8 9">DSM 44610</strain>
    </source>
</reference>
<evidence type="ECO:0000256" key="3">
    <source>
        <dbReference type="ARBA" id="ARBA00022692"/>
    </source>
</evidence>
<feature type="transmembrane region" description="Helical" evidence="6">
    <location>
        <begin position="306"/>
        <end position="325"/>
    </location>
</feature>
<evidence type="ECO:0000313" key="9">
    <source>
        <dbReference type="Proteomes" id="UP000033566"/>
    </source>
</evidence>
<dbReference type="PANTHER" id="PTHR30619:SF7">
    <property type="entry name" value="BETA-LACTAMASE DOMAIN PROTEIN"/>
    <property type="match status" value="1"/>
</dbReference>
<evidence type="ECO:0000259" key="7">
    <source>
        <dbReference type="Pfam" id="PF03772"/>
    </source>
</evidence>
<feature type="transmembrane region" description="Helical" evidence="6">
    <location>
        <begin position="425"/>
        <end position="448"/>
    </location>
</feature>
<feature type="transmembrane region" description="Helical" evidence="6">
    <location>
        <begin position="381"/>
        <end position="405"/>
    </location>
</feature>
<evidence type="ECO:0000256" key="4">
    <source>
        <dbReference type="ARBA" id="ARBA00022989"/>
    </source>
</evidence>
<dbReference type="InterPro" id="IPR004477">
    <property type="entry name" value="ComEC_N"/>
</dbReference>
<dbReference type="Proteomes" id="UP000033566">
    <property type="component" value="Chromosome"/>
</dbReference>
<keyword evidence="9" id="KW-1185">Reference proteome</keyword>
<evidence type="ECO:0000256" key="1">
    <source>
        <dbReference type="ARBA" id="ARBA00004651"/>
    </source>
</evidence>
<dbReference type="RefSeq" id="WP_035107366.1">
    <property type="nucleotide sequence ID" value="NZ_CP011311.1"/>
</dbReference>
<evidence type="ECO:0000313" key="8">
    <source>
        <dbReference type="EMBL" id="AKE39695.1"/>
    </source>
</evidence>
<dbReference type="Pfam" id="PF03772">
    <property type="entry name" value="Competence"/>
    <property type="match status" value="1"/>
</dbReference>
<accession>A0A0F6QXQ5</accession>
<feature type="domain" description="ComEC/Rec2-related protein" evidence="7">
    <location>
        <begin position="188"/>
        <end position="451"/>
    </location>
</feature>
<dbReference type="AlphaFoldDB" id="A0A0F6QXQ5"/>
<protein>
    <submittedName>
        <fullName evidence="8">ComEC/Rec2-related protein</fullName>
    </submittedName>
</protein>
<feature type="transmembrane region" description="Helical" evidence="6">
    <location>
        <begin position="454"/>
        <end position="471"/>
    </location>
</feature>
<proteinExistence type="predicted"/>
<evidence type="ECO:0000256" key="6">
    <source>
        <dbReference type="SAM" id="Phobius"/>
    </source>
</evidence>
<keyword evidence="3 6" id="KW-0812">Transmembrane</keyword>